<dbReference type="InterPro" id="IPR000644">
    <property type="entry name" value="CBS_dom"/>
</dbReference>
<keyword evidence="8" id="KW-0129">CBS domain</keyword>
<comment type="caution">
    <text evidence="11">The sequence shown here is derived from an EMBL/GenBank/DDBJ whole genome shotgun (WGS) entry which is preliminary data.</text>
</comment>
<dbReference type="Gene3D" id="3.10.580.10">
    <property type="entry name" value="CBS-domain"/>
    <property type="match status" value="1"/>
</dbReference>
<dbReference type="PROSITE" id="PS51371">
    <property type="entry name" value="CBS"/>
    <property type="match status" value="1"/>
</dbReference>
<evidence type="ECO:0000256" key="5">
    <source>
        <dbReference type="ARBA" id="ARBA00022842"/>
    </source>
</evidence>
<evidence type="ECO:0000259" key="10">
    <source>
        <dbReference type="PROSITE" id="PS51371"/>
    </source>
</evidence>
<dbReference type="GO" id="GO:0046872">
    <property type="term" value="F:metal ion binding"/>
    <property type="evidence" value="ECO:0007669"/>
    <property type="project" value="UniProtKB-KW"/>
</dbReference>
<keyword evidence="7 9" id="KW-0472">Membrane</keyword>
<evidence type="ECO:0000256" key="9">
    <source>
        <dbReference type="RuleBase" id="RU362011"/>
    </source>
</evidence>
<dbReference type="AlphaFoldDB" id="A0A0M9AI04"/>
<gene>
    <name evidence="11" type="ORF">BVI061214_02235</name>
</gene>
<dbReference type="Pfam" id="PF00571">
    <property type="entry name" value="CBS"/>
    <property type="match status" value="2"/>
</dbReference>
<keyword evidence="5 9" id="KW-0460">Magnesium</keyword>
<reference evidence="12" key="1">
    <citation type="submission" date="2015-07" db="EMBL/GenBank/DDBJ databases">
        <authorList>
            <person name="Zylicz-Stachula A."/>
            <person name="Jezewska-Frackowiak J."/>
            <person name="Czajkowska E."/>
            <person name="Skowron P.M."/>
        </authorList>
    </citation>
    <scope>NUCLEOTIDE SEQUENCE [LARGE SCALE GENOMIC DNA]</scope>
    <source>
        <strain evidence="12">ATCC 25104 / DSM 625 / JCM 10724 / NBRC 103206 / NCIMB 11243 / YT-1</strain>
    </source>
</reference>
<dbReference type="Proteomes" id="UP000037685">
    <property type="component" value="Unassembled WGS sequence"/>
</dbReference>
<dbReference type="InterPro" id="IPR038076">
    <property type="entry name" value="MgtE_N_sf"/>
</dbReference>
<feature type="transmembrane region" description="Helical" evidence="9">
    <location>
        <begin position="284"/>
        <end position="302"/>
    </location>
</feature>
<keyword evidence="4 9" id="KW-0812">Transmembrane</keyword>
<evidence type="ECO:0000256" key="6">
    <source>
        <dbReference type="ARBA" id="ARBA00022989"/>
    </source>
</evidence>
<evidence type="ECO:0000256" key="7">
    <source>
        <dbReference type="ARBA" id="ARBA00023136"/>
    </source>
</evidence>
<proteinExistence type="inferred from homology"/>
<dbReference type="PANTHER" id="PTHR43773">
    <property type="entry name" value="MAGNESIUM TRANSPORTER MGTE"/>
    <property type="match status" value="1"/>
</dbReference>
<evidence type="ECO:0000256" key="1">
    <source>
        <dbReference type="ARBA" id="ARBA00004141"/>
    </source>
</evidence>
<evidence type="ECO:0000256" key="2">
    <source>
        <dbReference type="ARBA" id="ARBA00009749"/>
    </source>
</evidence>
<dbReference type="EMBL" id="LHCI01000106">
    <property type="protein sequence ID" value="KOX91031.1"/>
    <property type="molecule type" value="Genomic_DNA"/>
</dbReference>
<dbReference type="SUPFAM" id="SSF161093">
    <property type="entry name" value="MgtE membrane domain-like"/>
    <property type="match status" value="1"/>
</dbReference>
<evidence type="ECO:0000256" key="8">
    <source>
        <dbReference type="PROSITE-ProRule" id="PRU00703"/>
    </source>
</evidence>
<comment type="subcellular location">
    <subcellularLocation>
        <location evidence="9">Cell membrane</location>
        <topology evidence="9">Multi-pass membrane protein</topology>
    </subcellularLocation>
    <subcellularLocation>
        <location evidence="1">Membrane</location>
        <topology evidence="1">Multi-pass membrane protein</topology>
    </subcellularLocation>
</comment>
<sequence>MPLVCRNLMSLLEEGNLQSVKLLLGQASPQEIVFCLRLLESPRRALVFRLLDKERALAVFEALDRPEQAELVKAMEDPDLLPLLESLKAEERVRLFEELPAKVVKRLLQELSPEAREGVSLLLGYPEGSAGRVMNPDYLALPEETTVEEALKRVKDSPLPTENLEVIFVLGPGRIYQGYVPLARLLKADPQTTLKDLAVVGAAVSAYDSQDQVAELFKRHQYPLVAVVDKEGRLVGAIDAERGVELVEEHEAQRLTTFGGILPPKGPDVDYLRSPLGVLFRTRVIWLALLTLFGVFVSTYVAEQEEVLERVIVLAAFIAPIIDMGGNTGSQAATLVIRSLALGQVRPRLRDYLLILRREVPVALSLGIVIGILEAVLAFFSKGVGWDILLVVGLAMTTVTILGGLIGSALPFLAKRFGVDPATLSGPAITSIMDLLGVFVYFGYVRLFLGHLLE</sequence>
<keyword evidence="6 9" id="KW-1133">Transmembrane helix</keyword>
<dbReference type="InterPro" id="IPR046342">
    <property type="entry name" value="CBS_dom_sf"/>
</dbReference>
<dbReference type="InterPro" id="IPR006668">
    <property type="entry name" value="Mg_transptr_MgtE_intracell_dom"/>
</dbReference>
<dbReference type="InterPro" id="IPR036739">
    <property type="entry name" value="SLC41_membr_dom_sf"/>
</dbReference>
<dbReference type="PANTHER" id="PTHR43773:SF1">
    <property type="entry name" value="MAGNESIUM TRANSPORTER MGTE"/>
    <property type="match status" value="1"/>
</dbReference>
<comment type="similarity">
    <text evidence="2 9">Belongs to the SLC41A transporter family.</text>
</comment>
<comment type="function">
    <text evidence="9">Acts as a magnesium transporter.</text>
</comment>
<feature type="transmembrane region" description="Helical" evidence="9">
    <location>
        <begin position="362"/>
        <end position="380"/>
    </location>
</feature>
<dbReference type="CDD" id="cd04606">
    <property type="entry name" value="CBS_pair_Mg_transporter"/>
    <property type="match status" value="1"/>
</dbReference>
<dbReference type="GO" id="GO:0015095">
    <property type="term" value="F:magnesium ion transmembrane transporter activity"/>
    <property type="evidence" value="ECO:0007669"/>
    <property type="project" value="UniProtKB-UniRule"/>
</dbReference>
<dbReference type="SMART" id="SM00924">
    <property type="entry name" value="MgtE_N"/>
    <property type="match status" value="1"/>
</dbReference>
<feature type="transmembrane region" description="Helical" evidence="9">
    <location>
        <begin position="314"/>
        <end position="341"/>
    </location>
</feature>
<dbReference type="InterPro" id="IPR006669">
    <property type="entry name" value="MgtE_transporter"/>
</dbReference>
<evidence type="ECO:0000313" key="11">
    <source>
        <dbReference type="EMBL" id="KOX91031.1"/>
    </source>
</evidence>
<dbReference type="SUPFAM" id="SSF158791">
    <property type="entry name" value="MgtE N-terminal domain-like"/>
    <property type="match status" value="1"/>
</dbReference>
<dbReference type="Gene3D" id="1.25.60.10">
    <property type="entry name" value="MgtE N-terminal domain-like"/>
    <property type="match status" value="1"/>
</dbReference>
<evidence type="ECO:0000256" key="3">
    <source>
        <dbReference type="ARBA" id="ARBA00022448"/>
    </source>
</evidence>
<dbReference type="RefSeq" id="WP_053768453.1">
    <property type="nucleotide sequence ID" value="NZ_LHCI01000106.1"/>
</dbReference>
<comment type="subunit">
    <text evidence="9">Homodimer.</text>
</comment>
<feature type="transmembrane region" description="Helical" evidence="9">
    <location>
        <begin position="424"/>
        <end position="444"/>
    </location>
</feature>
<keyword evidence="3 9" id="KW-0813">Transport</keyword>
<name>A0A0M9AI04_THEAQ</name>
<accession>A0A0M9AI04</accession>
<keyword evidence="9" id="KW-0479">Metal-binding</keyword>
<dbReference type="GO" id="GO:0005886">
    <property type="term" value="C:plasma membrane"/>
    <property type="evidence" value="ECO:0007669"/>
    <property type="project" value="UniProtKB-SubCell"/>
</dbReference>
<keyword evidence="9" id="KW-1003">Cell membrane</keyword>
<evidence type="ECO:0000256" key="4">
    <source>
        <dbReference type="ARBA" id="ARBA00022692"/>
    </source>
</evidence>
<organism evidence="11 12">
    <name type="scientific">Thermus aquaticus</name>
    <dbReference type="NCBI Taxonomy" id="271"/>
    <lineage>
        <taxon>Bacteria</taxon>
        <taxon>Thermotogati</taxon>
        <taxon>Deinococcota</taxon>
        <taxon>Deinococci</taxon>
        <taxon>Thermales</taxon>
        <taxon>Thermaceae</taxon>
        <taxon>Thermus</taxon>
    </lineage>
</organism>
<dbReference type="Pfam" id="PF01769">
    <property type="entry name" value="MgtE"/>
    <property type="match status" value="1"/>
</dbReference>
<feature type="transmembrane region" description="Helical" evidence="9">
    <location>
        <begin position="386"/>
        <end position="412"/>
    </location>
</feature>
<dbReference type="NCBIfam" id="TIGR00400">
    <property type="entry name" value="mgtE"/>
    <property type="match status" value="1"/>
</dbReference>
<dbReference type="Gene3D" id="1.10.357.20">
    <property type="entry name" value="SLC41 divalent cation transporters, integral membrane domain"/>
    <property type="match status" value="1"/>
</dbReference>
<feature type="domain" description="CBS" evidence="10">
    <location>
        <begin position="134"/>
        <end position="197"/>
    </location>
</feature>
<dbReference type="PATRIC" id="fig|271.14.peg.2306"/>
<dbReference type="SUPFAM" id="SSF54631">
    <property type="entry name" value="CBS-domain pair"/>
    <property type="match status" value="1"/>
</dbReference>
<dbReference type="InterPro" id="IPR006667">
    <property type="entry name" value="SLC41_membr_dom"/>
</dbReference>
<protein>
    <recommendedName>
        <fullName evidence="9">Magnesium transporter MgtE</fullName>
    </recommendedName>
</protein>
<dbReference type="Pfam" id="PF03448">
    <property type="entry name" value="MgtE_N"/>
    <property type="match status" value="1"/>
</dbReference>
<evidence type="ECO:0000313" key="12">
    <source>
        <dbReference type="Proteomes" id="UP000037685"/>
    </source>
</evidence>